<evidence type="ECO:0000256" key="6">
    <source>
        <dbReference type="HAMAP-Rule" id="MF_02064"/>
    </source>
</evidence>
<evidence type="ECO:0000259" key="7">
    <source>
        <dbReference type="Pfam" id="PF04542"/>
    </source>
</evidence>
<dbReference type="PANTHER" id="PTHR30385:SF6">
    <property type="entry name" value="RNA POLYMERASE SIGMA FACTOR SIGI"/>
    <property type="match status" value="1"/>
</dbReference>
<evidence type="ECO:0000313" key="8">
    <source>
        <dbReference type="EMBL" id="GIP59259.1"/>
    </source>
</evidence>
<keyword evidence="2 6" id="KW-0805">Transcription regulation</keyword>
<evidence type="ECO:0000313" key="9">
    <source>
        <dbReference type="Proteomes" id="UP000681290"/>
    </source>
</evidence>
<dbReference type="EMBL" id="BOSM01000005">
    <property type="protein sequence ID" value="GIP59259.1"/>
    <property type="molecule type" value="Genomic_DNA"/>
</dbReference>
<reference evidence="8 9" key="1">
    <citation type="submission" date="2021-03" db="EMBL/GenBank/DDBJ databases">
        <title>Antimicrobial resistance genes in bacteria isolated from Japanese honey, and their potential for conferring macrolide and lincosamide resistance in the American foulbrood pathogen Paenibacillus larvae.</title>
        <authorList>
            <person name="Okamoto M."/>
            <person name="Kumagai M."/>
            <person name="Kanamori H."/>
            <person name="Takamatsu D."/>
        </authorList>
    </citation>
    <scope>NUCLEOTIDE SEQUENCE [LARGE SCALE GENOMIC DNA]</scope>
    <source>
        <strain evidence="8 9">J15TS10</strain>
    </source>
</reference>
<accession>A0ABQ4MTK8</accession>
<dbReference type="PANTHER" id="PTHR30385">
    <property type="entry name" value="SIGMA FACTOR F FLAGELLAR"/>
    <property type="match status" value="1"/>
</dbReference>
<evidence type="ECO:0000256" key="4">
    <source>
        <dbReference type="ARBA" id="ARBA00023125"/>
    </source>
</evidence>
<name>A0ABQ4MTK8_9BACL</name>
<comment type="activity regulation">
    <text evidence="6">Negatively regulated by the anti-sigma-I factor RsgI.</text>
</comment>
<dbReference type="InterPro" id="IPR013325">
    <property type="entry name" value="RNA_pol_sigma_r2"/>
</dbReference>
<dbReference type="HAMAP" id="MF_02064">
    <property type="entry name" value="Sigma70_SigI"/>
    <property type="match status" value="1"/>
</dbReference>
<comment type="caution">
    <text evidence="8">The sequence shown here is derived from an EMBL/GenBank/DDBJ whole genome shotgun (WGS) entry which is preliminary data.</text>
</comment>
<evidence type="ECO:0000256" key="2">
    <source>
        <dbReference type="ARBA" id="ARBA00023015"/>
    </source>
</evidence>
<comment type="subcellular location">
    <subcellularLocation>
        <location evidence="6">Cytoplasm</location>
    </subcellularLocation>
</comment>
<sequence length="241" mass="28451">MMDRPLEQILKKVQEEGSTAERNMLIEHYRPFILRTVSHVCKRQIGWNHDESSVGLIAFNEAIDRYNETLGKSFDNFAFMLIRNRLVDEFRKQGTILRSESVIYDHVQDEFAQTALEIASAMEAYEREQTAFELAQELMLYDETLQEYGVSLEELEDYSPKHRDSRQQFIQMAKLFSGHADWVEILHTTKRLPMKEMLDFFKVSRKTLERNRKYLIALVLIYSSEEFERIRSTVSFADVGE</sequence>
<proteinExistence type="inferred from homology"/>
<keyword evidence="6" id="KW-0346">Stress response</keyword>
<protein>
    <recommendedName>
        <fullName evidence="6">RNA polymerase sigma factor SigI</fullName>
    </recommendedName>
</protein>
<dbReference type="NCBIfam" id="TIGR02895">
    <property type="entry name" value="spore_sigI"/>
    <property type="match status" value="1"/>
</dbReference>
<dbReference type="PIRSF" id="PIRSF038953">
    <property type="entry name" value="SigI"/>
    <property type="match status" value="1"/>
</dbReference>
<keyword evidence="4 6" id="KW-0238">DNA-binding</keyword>
<dbReference type="InterPro" id="IPR007627">
    <property type="entry name" value="RNA_pol_sigma70_r2"/>
</dbReference>
<keyword evidence="3 6" id="KW-0731">Sigma factor</keyword>
<evidence type="ECO:0000256" key="5">
    <source>
        <dbReference type="ARBA" id="ARBA00023163"/>
    </source>
</evidence>
<feature type="domain" description="RNA polymerase sigma-70 region 2" evidence="7">
    <location>
        <begin position="25"/>
        <end position="94"/>
    </location>
</feature>
<evidence type="ECO:0000256" key="3">
    <source>
        <dbReference type="ARBA" id="ARBA00023082"/>
    </source>
</evidence>
<comment type="similarity">
    <text evidence="6">Belongs to the sigma-70 factor family. SigI subfamily.</text>
</comment>
<feature type="short sequence motif" description="Polymerase core binding" evidence="6">
    <location>
        <begin position="50"/>
        <end position="63"/>
    </location>
</feature>
<dbReference type="SUPFAM" id="SSF88946">
    <property type="entry name" value="Sigma2 domain of RNA polymerase sigma factors"/>
    <property type="match status" value="1"/>
</dbReference>
<dbReference type="Proteomes" id="UP000681290">
    <property type="component" value="Unassembled WGS sequence"/>
</dbReference>
<keyword evidence="1 6" id="KW-0963">Cytoplasm</keyword>
<keyword evidence="9" id="KW-1185">Reference proteome</keyword>
<evidence type="ECO:0000256" key="1">
    <source>
        <dbReference type="ARBA" id="ARBA00022490"/>
    </source>
</evidence>
<organism evidence="8 9">
    <name type="scientific">Paenibacillus woosongensis</name>
    <dbReference type="NCBI Taxonomy" id="307580"/>
    <lineage>
        <taxon>Bacteria</taxon>
        <taxon>Bacillati</taxon>
        <taxon>Bacillota</taxon>
        <taxon>Bacilli</taxon>
        <taxon>Bacillales</taxon>
        <taxon>Paenibacillaceae</taxon>
        <taxon>Paenibacillus</taxon>
    </lineage>
</organism>
<dbReference type="Pfam" id="PF04542">
    <property type="entry name" value="Sigma70_r2"/>
    <property type="match status" value="1"/>
</dbReference>
<dbReference type="Gene3D" id="1.10.1740.10">
    <property type="match status" value="1"/>
</dbReference>
<dbReference type="InterPro" id="IPR014244">
    <property type="entry name" value="RNA_pol_sigma-I"/>
</dbReference>
<comment type="function">
    <text evidence="6">Sigma factors are initiation factors that promote the attachment of RNA polymerase to specific initiation sites and are then released.</text>
</comment>
<keyword evidence="5 6" id="KW-0804">Transcription</keyword>
<gene>
    <name evidence="6 8" type="primary">sigI</name>
    <name evidence="8" type="ORF">J15TS10_30730</name>
</gene>
<comment type="subunit">
    <text evidence="6">Interacts with RsgI.</text>
</comment>
<feature type="DNA-binding region" description="H-T-H motif" evidence="6">
    <location>
        <begin position="194"/>
        <end position="213"/>
    </location>
</feature>